<evidence type="ECO:0000313" key="2">
    <source>
        <dbReference type="EMBL" id="MQW32782.1"/>
    </source>
</evidence>
<dbReference type="Proteomes" id="UP000429484">
    <property type="component" value="Unassembled WGS sequence"/>
</dbReference>
<evidence type="ECO:0000313" key="1">
    <source>
        <dbReference type="EMBL" id="MQW32739.1"/>
    </source>
</evidence>
<dbReference type="KEGG" id="smer:DU99_11305"/>
<evidence type="ECO:0000313" key="3">
    <source>
        <dbReference type="Proteomes" id="UP000429484"/>
    </source>
</evidence>
<dbReference type="RefSeq" id="WP_017271928.1">
    <property type="nucleotide sequence ID" value="NZ_CP009144.1"/>
</dbReference>
<organism evidence="1 3">
    <name type="scientific">Rhizobium meliloti</name>
    <name type="common">Ensifer meliloti</name>
    <name type="synonym">Sinorhizobium meliloti</name>
    <dbReference type="NCBI Taxonomy" id="382"/>
    <lineage>
        <taxon>Bacteria</taxon>
        <taxon>Pseudomonadati</taxon>
        <taxon>Pseudomonadota</taxon>
        <taxon>Alphaproteobacteria</taxon>
        <taxon>Hyphomicrobiales</taxon>
        <taxon>Rhizobiaceae</taxon>
        <taxon>Sinorhizobium/Ensifer group</taxon>
        <taxon>Sinorhizobium</taxon>
    </lineage>
</organism>
<accession>A0AAW9TLG5</accession>
<dbReference type="AlphaFoldDB" id="A0AAW9TLG5"/>
<dbReference type="EMBL" id="WISR01000083">
    <property type="protein sequence ID" value="MQW32782.1"/>
    <property type="molecule type" value="Genomic_DNA"/>
</dbReference>
<name>A0AAW9TLG5_RHIML</name>
<dbReference type="EMBL" id="WISR01000082">
    <property type="protein sequence ID" value="MQW32739.1"/>
    <property type="molecule type" value="Genomic_DNA"/>
</dbReference>
<gene>
    <name evidence="1" type="ORF">GHK53_07935</name>
    <name evidence="2" type="ORF">GHK53_08165</name>
</gene>
<proteinExistence type="predicted"/>
<sequence>MEDKDKRSDLHRAKLGMAMVSACLVQTLNETDPTFQQRFLKRMEAAYRELKDNTGGDVKEQLEALSWTMELLTGWDPIGGRQAPFLADYEP</sequence>
<reference evidence="1 3" key="1">
    <citation type="journal article" date="2013" name="Genome Biol.">
        <title>Comparative genomics of the core and accessory genomes of 48 Sinorhizobium strains comprising five genospecies.</title>
        <authorList>
            <person name="Sugawara M."/>
            <person name="Epstein B."/>
            <person name="Badgley B.D."/>
            <person name="Unno T."/>
            <person name="Xu L."/>
            <person name="Reese J."/>
            <person name="Gyaneshwar P."/>
            <person name="Denny R."/>
            <person name="Mudge J."/>
            <person name="Bharti A.K."/>
            <person name="Farmer A.D."/>
            <person name="May G.D."/>
            <person name="Woodward J.E."/>
            <person name="Medigue C."/>
            <person name="Vallenet D."/>
            <person name="Lajus A."/>
            <person name="Rouy Z."/>
            <person name="Martinez-Vaz B."/>
            <person name="Tiffin P."/>
            <person name="Young N.D."/>
            <person name="Sadowsky M.J."/>
        </authorList>
    </citation>
    <scope>NUCLEOTIDE SEQUENCE [LARGE SCALE GENOMIC DNA]</scope>
    <source>
        <strain evidence="1 3">N6B1</strain>
    </source>
</reference>
<protein>
    <submittedName>
        <fullName evidence="1">Uncharacterized protein</fullName>
    </submittedName>
</protein>
<reference evidence="1" key="2">
    <citation type="submission" date="2019-10" db="EMBL/GenBank/DDBJ databases">
        <authorList>
            <person name="Sugawara M."/>
            <person name="Epstein B."/>
            <person name="Badgley B."/>
            <person name="Unno T."/>
            <person name="Xu L."/>
            <person name="Reese J."/>
            <person name="Gyaneshwar P."/>
            <person name="Denny R."/>
            <person name="Mudege J."/>
            <person name="Bharti A."/>
            <person name="Farmer A."/>
            <person name="May G."/>
            <person name="Woodward J."/>
            <person name="Medigue C."/>
            <person name="Vallenet D."/>
            <person name="Lajus A."/>
            <person name="Rouy Z."/>
            <person name="Martinez-Vaz B."/>
            <person name="Tiffin P."/>
            <person name="Young N."/>
            <person name="Sadowsky M."/>
        </authorList>
    </citation>
    <scope>NUCLEOTIDE SEQUENCE</scope>
    <source>
        <strain evidence="1">N6B1</strain>
    </source>
</reference>
<comment type="caution">
    <text evidence="1">The sequence shown here is derived from an EMBL/GenBank/DDBJ whole genome shotgun (WGS) entry which is preliminary data.</text>
</comment>